<evidence type="ECO:0000256" key="7">
    <source>
        <dbReference type="HAMAP-Rule" id="MF_00114"/>
    </source>
</evidence>
<protein>
    <recommendedName>
        <fullName evidence="7">Deoxyribose-phosphate aldolase</fullName>
        <shortName evidence="7">DERA</shortName>
        <ecNumber evidence="7">4.1.2.4</ecNumber>
    </recommendedName>
    <alternativeName>
        <fullName evidence="7">2-deoxy-D-ribose 5-phosphate aldolase</fullName>
    </alternativeName>
    <alternativeName>
        <fullName evidence="7">Phosphodeoxyriboaldolase</fullName>
        <shortName evidence="7">Deoxyriboaldolase</shortName>
    </alternativeName>
</protein>
<dbReference type="FunFam" id="3.20.20.70:FF:000044">
    <property type="entry name" value="Deoxyribose-phosphate aldolase"/>
    <property type="match status" value="1"/>
</dbReference>
<comment type="pathway">
    <text evidence="7">Carbohydrate degradation; 2-deoxy-D-ribose 1-phosphate degradation; D-glyceraldehyde 3-phosphate and acetaldehyde from 2-deoxy-alpha-D-ribose 1-phosphate: step 2/2.</text>
</comment>
<accession>A0A1H8UQ81</accession>
<dbReference type="PIRSF" id="PIRSF001357">
    <property type="entry name" value="DeoC"/>
    <property type="match status" value="1"/>
</dbReference>
<dbReference type="EMBL" id="FODY01000009">
    <property type="protein sequence ID" value="SEP05360.1"/>
    <property type="molecule type" value="Genomic_DNA"/>
</dbReference>
<comment type="subcellular location">
    <subcellularLocation>
        <location evidence="7">Cytoplasm</location>
    </subcellularLocation>
</comment>
<feature type="active site" description="Schiff-base intermediate with acetaldehyde" evidence="7">
    <location>
        <position position="151"/>
    </location>
</feature>
<dbReference type="SMART" id="SM01133">
    <property type="entry name" value="DeoC"/>
    <property type="match status" value="1"/>
</dbReference>
<evidence type="ECO:0000256" key="1">
    <source>
        <dbReference type="ARBA" id="ARBA00010936"/>
    </source>
</evidence>
<dbReference type="NCBIfam" id="TIGR00126">
    <property type="entry name" value="deoC"/>
    <property type="match status" value="1"/>
</dbReference>
<dbReference type="InterPro" id="IPR002915">
    <property type="entry name" value="DeoC/FbaB/LacD_aldolase"/>
</dbReference>
<dbReference type="GO" id="GO:0009264">
    <property type="term" value="P:deoxyribonucleotide catabolic process"/>
    <property type="evidence" value="ECO:0007669"/>
    <property type="project" value="UniProtKB-UniRule"/>
</dbReference>
<dbReference type="CDD" id="cd00959">
    <property type="entry name" value="DeoC"/>
    <property type="match status" value="1"/>
</dbReference>
<evidence type="ECO:0000256" key="6">
    <source>
        <dbReference type="ARBA" id="ARBA00056337"/>
    </source>
</evidence>
<evidence type="ECO:0000313" key="9">
    <source>
        <dbReference type="Proteomes" id="UP000198847"/>
    </source>
</evidence>
<reference evidence="8 9" key="1">
    <citation type="submission" date="2016-10" db="EMBL/GenBank/DDBJ databases">
        <authorList>
            <person name="de Groot N.N."/>
        </authorList>
    </citation>
    <scope>NUCLEOTIDE SEQUENCE [LARGE SCALE GENOMIC DNA]</scope>
    <source>
        <strain evidence="8 9">DSM 13305</strain>
    </source>
</reference>
<dbReference type="OrthoDB" id="9778711at2"/>
<evidence type="ECO:0000256" key="2">
    <source>
        <dbReference type="ARBA" id="ARBA00022490"/>
    </source>
</evidence>
<dbReference type="Gene3D" id="3.20.20.70">
    <property type="entry name" value="Aldolase class I"/>
    <property type="match status" value="1"/>
</dbReference>
<name>A0A1H8UQ81_9FIRM</name>
<dbReference type="GO" id="GO:0004139">
    <property type="term" value="F:deoxyribose-phosphate aldolase activity"/>
    <property type="evidence" value="ECO:0007669"/>
    <property type="project" value="UniProtKB-UniRule"/>
</dbReference>
<comment type="function">
    <text evidence="6 7">Catalyzes a reversible aldol reaction between acetaldehyde and D-glyceraldehyde 3-phosphate to generate 2-deoxy-D-ribose 5-phosphate.</text>
</comment>
<dbReference type="GO" id="GO:0016052">
    <property type="term" value="P:carbohydrate catabolic process"/>
    <property type="evidence" value="ECO:0007669"/>
    <property type="project" value="TreeGrafter"/>
</dbReference>
<feature type="active site" description="Proton donor/acceptor" evidence="7">
    <location>
        <position position="180"/>
    </location>
</feature>
<keyword evidence="2 7" id="KW-0963">Cytoplasm</keyword>
<comment type="similarity">
    <text evidence="1 7">Belongs to the DeoC/FbaB aldolase family. DeoC type 1 subfamily.</text>
</comment>
<feature type="active site" description="Proton donor/acceptor" evidence="7">
    <location>
        <position position="89"/>
    </location>
</feature>
<dbReference type="RefSeq" id="WP_091746187.1">
    <property type="nucleotide sequence ID" value="NZ_FODY01000009.1"/>
</dbReference>
<evidence type="ECO:0000256" key="3">
    <source>
        <dbReference type="ARBA" id="ARBA00023239"/>
    </source>
</evidence>
<keyword evidence="3 7" id="KW-0456">Lyase</keyword>
<evidence type="ECO:0000256" key="4">
    <source>
        <dbReference type="ARBA" id="ARBA00023270"/>
    </source>
</evidence>
<dbReference type="Proteomes" id="UP000198847">
    <property type="component" value="Unassembled WGS sequence"/>
</dbReference>
<dbReference type="HAMAP" id="MF_00114">
    <property type="entry name" value="DeoC_type1"/>
    <property type="match status" value="1"/>
</dbReference>
<dbReference type="PANTHER" id="PTHR10889:SF1">
    <property type="entry name" value="DEOXYRIBOSE-PHOSPHATE ALDOLASE"/>
    <property type="match status" value="1"/>
</dbReference>
<dbReference type="GO" id="GO:0005737">
    <property type="term" value="C:cytoplasm"/>
    <property type="evidence" value="ECO:0007669"/>
    <property type="project" value="UniProtKB-SubCell"/>
</dbReference>
<comment type="catalytic activity">
    <reaction evidence="5 7">
        <text>2-deoxy-D-ribose 5-phosphate = D-glyceraldehyde 3-phosphate + acetaldehyde</text>
        <dbReference type="Rhea" id="RHEA:12821"/>
        <dbReference type="ChEBI" id="CHEBI:15343"/>
        <dbReference type="ChEBI" id="CHEBI:59776"/>
        <dbReference type="ChEBI" id="CHEBI:62877"/>
        <dbReference type="EC" id="4.1.2.4"/>
    </reaction>
</comment>
<evidence type="ECO:0000256" key="5">
    <source>
        <dbReference type="ARBA" id="ARBA00048791"/>
    </source>
</evidence>
<dbReference type="EC" id="4.1.2.4" evidence="7"/>
<organism evidence="8 9">
    <name type="scientific">Propionispora vibrioides</name>
    <dbReference type="NCBI Taxonomy" id="112903"/>
    <lineage>
        <taxon>Bacteria</taxon>
        <taxon>Bacillati</taxon>
        <taxon>Bacillota</taxon>
        <taxon>Negativicutes</taxon>
        <taxon>Selenomonadales</taxon>
        <taxon>Sporomusaceae</taxon>
        <taxon>Propionispora</taxon>
    </lineage>
</organism>
<keyword evidence="4 7" id="KW-0704">Schiff base</keyword>
<proteinExistence type="inferred from homology"/>
<dbReference type="AlphaFoldDB" id="A0A1H8UQ81"/>
<dbReference type="InterPro" id="IPR011343">
    <property type="entry name" value="DeoC"/>
</dbReference>
<dbReference type="InterPro" id="IPR028581">
    <property type="entry name" value="DeoC_typeI"/>
</dbReference>
<evidence type="ECO:0000313" key="8">
    <source>
        <dbReference type="EMBL" id="SEP05360.1"/>
    </source>
</evidence>
<sequence>MNVNKLIDHTLLKANATKDQITKLCNEAIKYEFASVCVNTCWVDYCHGLLQGSDVKVCCTVGFPLGANATPVKVFEAGNAIKDGAHEIDMVINIGEFLSGNYGMIENEIKEVVAVADGHCVKVIIETCLLNDEQIIKACELVSKTKAAFVKTSTGFSTGGANPRIVKLMKDTVGDTVKVKAAGGVRNKEELKLMIEAGADRIGTSSGVALVSDE</sequence>
<gene>
    <name evidence="7" type="primary">deoC</name>
    <name evidence="8" type="ORF">SAMN04490178_10976</name>
</gene>
<dbReference type="InterPro" id="IPR013785">
    <property type="entry name" value="Aldolase_TIM"/>
</dbReference>
<dbReference type="Pfam" id="PF01791">
    <property type="entry name" value="DeoC"/>
    <property type="match status" value="1"/>
</dbReference>
<keyword evidence="9" id="KW-1185">Reference proteome</keyword>
<dbReference type="GO" id="GO:0006018">
    <property type="term" value="P:2-deoxyribose 1-phosphate catabolic process"/>
    <property type="evidence" value="ECO:0007669"/>
    <property type="project" value="UniProtKB-UniRule"/>
</dbReference>
<dbReference type="UniPathway" id="UPA00002">
    <property type="reaction ID" value="UER00468"/>
</dbReference>
<dbReference type="STRING" id="112903.SAMN04490178_10976"/>
<dbReference type="SUPFAM" id="SSF51569">
    <property type="entry name" value="Aldolase"/>
    <property type="match status" value="1"/>
</dbReference>
<dbReference type="PANTHER" id="PTHR10889">
    <property type="entry name" value="DEOXYRIBOSE-PHOSPHATE ALDOLASE"/>
    <property type="match status" value="1"/>
</dbReference>